<evidence type="ECO:0000259" key="3">
    <source>
        <dbReference type="Pfam" id="PF14432"/>
    </source>
</evidence>
<dbReference type="InterPro" id="IPR002885">
    <property type="entry name" value="PPR_rpt"/>
</dbReference>
<dbReference type="InterPro" id="IPR011990">
    <property type="entry name" value="TPR-like_helical_dom_sf"/>
</dbReference>
<feature type="domain" description="PROP1-like PPR" evidence="4">
    <location>
        <begin position="618"/>
        <end position="771"/>
    </location>
</feature>
<evidence type="ECO:0000256" key="1">
    <source>
        <dbReference type="ARBA" id="ARBA00022737"/>
    </source>
</evidence>
<dbReference type="InterPro" id="IPR032867">
    <property type="entry name" value="DYW_dom"/>
</dbReference>
<dbReference type="AlphaFoldDB" id="A0A813VYD8"/>
<feature type="domain" description="DYW" evidence="3">
    <location>
        <begin position="1003"/>
        <end position="1096"/>
    </location>
</feature>
<dbReference type="Pfam" id="PF14432">
    <property type="entry name" value="DYW_deaminase"/>
    <property type="match status" value="1"/>
</dbReference>
<name>A0A813VYD8_9BILA</name>
<dbReference type="Pfam" id="PF01535">
    <property type="entry name" value="PPR"/>
    <property type="match status" value="11"/>
</dbReference>
<evidence type="ECO:0000259" key="4">
    <source>
        <dbReference type="Pfam" id="PF17177"/>
    </source>
</evidence>
<keyword evidence="6" id="KW-1185">Reference proteome</keyword>
<feature type="repeat" description="PPR" evidence="2">
    <location>
        <begin position="690"/>
        <end position="724"/>
    </location>
</feature>
<proteinExistence type="predicted"/>
<dbReference type="PROSITE" id="PS51375">
    <property type="entry name" value="PPR"/>
    <property type="match status" value="1"/>
</dbReference>
<evidence type="ECO:0000313" key="6">
    <source>
        <dbReference type="Proteomes" id="UP000663870"/>
    </source>
</evidence>
<accession>A0A813VYD8</accession>
<dbReference type="PANTHER" id="PTHR47928:SF207">
    <property type="entry name" value="PENTATRICOPEPTIDE REPEAT-CONTAINING PROTEIN"/>
    <property type="match status" value="1"/>
</dbReference>
<dbReference type="GO" id="GO:0008270">
    <property type="term" value="F:zinc ion binding"/>
    <property type="evidence" value="ECO:0007669"/>
    <property type="project" value="InterPro"/>
</dbReference>
<dbReference type="InterPro" id="IPR050421">
    <property type="entry name" value="PPR"/>
</dbReference>
<organism evidence="5 6">
    <name type="scientific">Rotaria sordida</name>
    <dbReference type="NCBI Taxonomy" id="392033"/>
    <lineage>
        <taxon>Eukaryota</taxon>
        <taxon>Metazoa</taxon>
        <taxon>Spiralia</taxon>
        <taxon>Gnathifera</taxon>
        <taxon>Rotifera</taxon>
        <taxon>Eurotatoria</taxon>
        <taxon>Bdelloidea</taxon>
        <taxon>Philodinida</taxon>
        <taxon>Philodinidae</taxon>
        <taxon>Rotaria</taxon>
    </lineage>
</organism>
<dbReference type="FunFam" id="1.25.40.10:FF:000158">
    <property type="entry name" value="pentatricopeptide repeat-containing protein At2g33680"/>
    <property type="match status" value="1"/>
</dbReference>
<evidence type="ECO:0000313" key="5">
    <source>
        <dbReference type="EMBL" id="CAF0843096.1"/>
    </source>
</evidence>
<dbReference type="NCBIfam" id="TIGR00756">
    <property type="entry name" value="PPR"/>
    <property type="match status" value="2"/>
</dbReference>
<comment type="caution">
    <text evidence="5">The sequence shown here is derived from an EMBL/GenBank/DDBJ whole genome shotgun (WGS) entry which is preliminary data.</text>
</comment>
<sequence length="1097" mass="126311">MKKLIDSKQYKEALDLFDQQAEICNNFTIDMAIKACTILNDYKRGITIQQKLSSNLLNNSYIQTSLIHFYMQCHDIDNATRLFSTITNKSNYIYTAMFKDLMSNNMPDKVLDLLNEMTIKPNNFTLTILFNACGKLANDRAMKIGKKLLDEIPDNYRNDNILLTSVTHMLMKFGDIQSAERVFHSIKEKNIINYGAMMKGYIENEMSEKALDLFEQIHLKLDNVTYTIVFDACAQLANVRAMKIGRKLLHEMPDNYKNNNFISNSAIHMLMKFGDVQSAERIFHSIKEKNIITYGAMMKGYIGNEMSEKALDLFEQIHLKLNTIIYTIVFNACSQLANDRAKKIGKKLLDEMPDNYRNDNVVLNSATHMLMKFGDIQSAERVFHSIKEKNIITYGAMMKGYIENEMSEKALDLFEQIHLKLNTVIYTIVFNACSQLANDRAKKIGKKLLDEMPDNYRNDNVVLTSAIHMLTKFGDIQSAERVFHSIKEKNIITYGAMIKGYIGNEMSERALDLFEQIHLKLDSVIHTIVFNACSQLANDRAMKIGKKLLYEMHDNYRNDNVVLTSAIHMLMRFGDIQSAERVFHSIKEKNIITYGAMMKGYIENEMSGKTLDLFEQIHLKLDTVSYAIVFNACSQLANDRAKKIGKKLFDEMPDNYRNDNVVLTSAIHMLTKFGDIQSAERVFHSIKEKNIITYGALMNGYNMNGEPWKCFEVWEEMKQRDIVLNQIIWTILIGACSKIGMIRQSQYILHQVPLHIQNQKQVQNSVIHMWGKCGSVEKARNVYESVDDRDTLVFEVNGFGLNGMGSEAIKLYREMPNNLRNEVTHICVLNACSHSGFLHEAQNIYNEISFKTEKIVTVMIDCFSRLFLFDEAQKLIDEYEKKNSPNFVMYMCLLSGARNNRNNNLSKKIYNRMKSLFPDAKQGLVSGTILLANIYSSVGEHQLAKNFRYNQIKELGSKVKMGLSWTYVNGEIVQFKAHDHSHPRSSEIYAELDRLTGELIEHGYKFDSSWITRQLREEETIESVLCGHSEKLAIAYNLIQRSLPDFIQITKNLRVCGDCHEATKLIAKIRQIDIIVRDANRIHHFHKNGQCSCQNHF</sequence>
<dbReference type="InterPro" id="IPR033443">
    <property type="entry name" value="PROP1-like_PPR_dom"/>
</dbReference>
<gene>
    <name evidence="5" type="ORF">JXQ802_LOCUS6288</name>
</gene>
<keyword evidence="1" id="KW-0677">Repeat</keyword>
<dbReference type="EMBL" id="CAJNOL010000099">
    <property type="protein sequence ID" value="CAF0843096.1"/>
    <property type="molecule type" value="Genomic_DNA"/>
</dbReference>
<protein>
    <recommendedName>
        <fullName evidence="7">Pentatricopeptide repeat-containing protein</fullName>
    </recommendedName>
</protein>
<evidence type="ECO:0000256" key="2">
    <source>
        <dbReference type="PROSITE-ProRule" id="PRU00708"/>
    </source>
</evidence>
<dbReference type="Pfam" id="PF17177">
    <property type="entry name" value="PPR_long"/>
    <property type="match status" value="1"/>
</dbReference>
<reference evidence="5" key="1">
    <citation type="submission" date="2021-02" db="EMBL/GenBank/DDBJ databases">
        <authorList>
            <person name="Nowell W R."/>
        </authorList>
    </citation>
    <scope>NUCLEOTIDE SEQUENCE</scope>
</reference>
<dbReference type="Gene3D" id="1.25.40.10">
    <property type="entry name" value="Tetratricopeptide repeat domain"/>
    <property type="match status" value="7"/>
</dbReference>
<dbReference type="GO" id="GO:0048731">
    <property type="term" value="P:system development"/>
    <property type="evidence" value="ECO:0007669"/>
    <property type="project" value="UniProtKB-ARBA"/>
</dbReference>
<evidence type="ECO:0008006" key="7">
    <source>
        <dbReference type="Google" id="ProtNLM"/>
    </source>
</evidence>
<dbReference type="Proteomes" id="UP000663870">
    <property type="component" value="Unassembled WGS sequence"/>
</dbReference>
<dbReference type="PANTHER" id="PTHR47928">
    <property type="entry name" value="REPEAT-CONTAINING PROTEIN, PUTATIVE-RELATED"/>
    <property type="match status" value="1"/>
</dbReference>